<dbReference type="Proteomes" id="UP001595722">
    <property type="component" value="Unassembled WGS sequence"/>
</dbReference>
<dbReference type="PROSITE" id="PS51192">
    <property type="entry name" value="HELICASE_ATP_BIND_1"/>
    <property type="match status" value="1"/>
</dbReference>
<feature type="binding site" evidence="11">
    <location>
        <position position="460"/>
    </location>
    <ligand>
        <name>Zn(2+)</name>
        <dbReference type="ChEBI" id="CHEBI:29105"/>
        <label>2</label>
    </ligand>
</feature>
<keyword evidence="4 11" id="KW-0547">Nucleotide-binding</keyword>
<evidence type="ECO:0000256" key="1">
    <source>
        <dbReference type="ARBA" id="ARBA00022515"/>
    </source>
</evidence>
<evidence type="ECO:0000256" key="11">
    <source>
        <dbReference type="HAMAP-Rule" id="MF_00983"/>
    </source>
</evidence>
<dbReference type="PANTHER" id="PTHR30580:SF0">
    <property type="entry name" value="PRIMOSOMAL PROTEIN N"/>
    <property type="match status" value="1"/>
</dbReference>
<organism evidence="13 14">
    <name type="scientific">Bacterioplanoides pacificum</name>
    <dbReference type="NCBI Taxonomy" id="1171596"/>
    <lineage>
        <taxon>Bacteria</taxon>
        <taxon>Pseudomonadati</taxon>
        <taxon>Pseudomonadota</taxon>
        <taxon>Gammaproteobacteria</taxon>
        <taxon>Oceanospirillales</taxon>
        <taxon>Oceanospirillaceae</taxon>
        <taxon>Bacterioplanoides</taxon>
    </lineage>
</organism>
<dbReference type="CDD" id="cd17929">
    <property type="entry name" value="DEXHc_priA"/>
    <property type="match status" value="1"/>
</dbReference>
<evidence type="ECO:0000256" key="3">
    <source>
        <dbReference type="ARBA" id="ARBA00022723"/>
    </source>
</evidence>
<dbReference type="SUPFAM" id="SSF52540">
    <property type="entry name" value="P-loop containing nucleoside triphosphate hydrolases"/>
    <property type="match status" value="2"/>
</dbReference>
<protein>
    <recommendedName>
        <fullName evidence="11">Replication restart protein PriA</fullName>
    </recommendedName>
    <alternativeName>
        <fullName evidence="11">ATP-dependent DNA helicase PriA</fullName>
        <ecNumber evidence="11">5.6.2.4</ecNumber>
    </alternativeName>
    <alternativeName>
        <fullName evidence="11">DNA 3'-5' helicase PriA</fullName>
    </alternativeName>
</protein>
<proteinExistence type="inferred from homology"/>
<name>A0ABV7VX46_9GAMM</name>
<dbReference type="SMART" id="SM00490">
    <property type="entry name" value="HELICc"/>
    <property type="match status" value="1"/>
</dbReference>
<evidence type="ECO:0000256" key="9">
    <source>
        <dbReference type="ARBA" id="ARBA00023125"/>
    </source>
</evidence>
<dbReference type="InterPro" id="IPR001650">
    <property type="entry name" value="Helicase_C-like"/>
</dbReference>
<evidence type="ECO:0000259" key="12">
    <source>
        <dbReference type="PROSITE" id="PS51192"/>
    </source>
</evidence>
<dbReference type="InterPro" id="IPR027417">
    <property type="entry name" value="P-loop_NTPase"/>
</dbReference>
<dbReference type="InterPro" id="IPR041236">
    <property type="entry name" value="PriA_C"/>
</dbReference>
<evidence type="ECO:0000256" key="4">
    <source>
        <dbReference type="ARBA" id="ARBA00022741"/>
    </source>
</evidence>
<comment type="caution">
    <text evidence="13">The sequence shown here is derived from an EMBL/GenBank/DDBJ whole genome shotgun (WGS) entry which is preliminary data.</text>
</comment>
<evidence type="ECO:0000256" key="5">
    <source>
        <dbReference type="ARBA" id="ARBA00022801"/>
    </source>
</evidence>
<keyword evidence="8 11" id="KW-0067">ATP-binding</keyword>
<keyword evidence="10 11" id="KW-0413">Isomerase</keyword>
<dbReference type="NCBIfam" id="NF004067">
    <property type="entry name" value="PRK05580.1-4"/>
    <property type="match status" value="1"/>
</dbReference>
<feature type="binding site" evidence="11">
    <location>
        <position position="476"/>
    </location>
    <ligand>
        <name>Zn(2+)</name>
        <dbReference type="ChEBI" id="CHEBI:29105"/>
        <label>1</label>
    </ligand>
</feature>
<dbReference type="Pfam" id="PF00271">
    <property type="entry name" value="Helicase_C"/>
    <property type="match status" value="1"/>
</dbReference>
<dbReference type="SMART" id="SM00487">
    <property type="entry name" value="DEXDc"/>
    <property type="match status" value="1"/>
</dbReference>
<dbReference type="EMBL" id="JBHRYB010000010">
    <property type="protein sequence ID" value="MFC3680623.1"/>
    <property type="molecule type" value="Genomic_DNA"/>
</dbReference>
<dbReference type="Gene3D" id="3.40.1440.60">
    <property type="entry name" value="PriA, 3(prime) DNA-binding domain"/>
    <property type="match status" value="1"/>
</dbReference>
<sequence length="743" mass="83820">MPFFVVTIALPVPLRRLFDYLPAANENAGCYQPGQRVRVEFGRQVLTGIVIGCHEHTDVPHNKLKPLLQRLDDEPVVDEPTLQLCQWLAGYYHHSLGEVLELALPVMLRRGCELSEVDEKVWLRQPDAHSADLKGEKQRALWQLFQQHSQWSHKELTSQGYSQAQLKRLAELGLISPRQQLPVPAIATTIADPLPLNDEQHKALQQISQHLGSFKPSLLEGVTGSGKTEVYLQLISKALATGKQVLVLVPEIGLTPQTVGRFRARFDVPVALLHSGLNDRERLQGWRQCKEGKARILIGTRSAVFTPMPDLGLIILDEEHDASFKQQDGLRYSARDFALVRASKTGVPVLLGSATPSLETLHNALSGKYLHLKLLRRAGNARPPAMKLHSILHQPLTAGFAQPVLAKMQQHLQAGKQVLVFINRRGFAPLLACRQCGWMAECRRCDARLTLHQSPAHLHCHHCDFQQGIPGHCPSCHSPDIEPIGQGTERIEQQLKQLFADFPVRRVDRDSVRNKQAFDQLFDDIHNGGPCILVGTQMLAKGHHFPDVTMVTILDSDSGLFSADFRGMEHSAQLILQVAGRAGRAESPGEVWIQTLYADHPQLNLLLDNGYHALALSLLQQRNQQQLPPYSFMALLRSECEDRNQAQQLLQLARDFIQQFQRHHHQQHDRQGLQLKQQGLNLLGPFPAIMERRNGRFRQQLQIFANERSALHRVAEALVQFLEQQKGFNRVRWHLDIDPLDTL</sequence>
<dbReference type="Pfam" id="PF17764">
    <property type="entry name" value="PriA_3primeBD"/>
    <property type="match status" value="1"/>
</dbReference>
<comment type="cofactor">
    <cofactor evidence="11">
        <name>Zn(2+)</name>
        <dbReference type="ChEBI" id="CHEBI:29105"/>
    </cofactor>
    <text evidence="11">Binds 2 zinc ions per subunit.</text>
</comment>
<feature type="binding site" evidence="11">
    <location>
        <position position="433"/>
    </location>
    <ligand>
        <name>Zn(2+)</name>
        <dbReference type="ChEBI" id="CHEBI:29105"/>
        <label>1</label>
    </ligand>
</feature>
<dbReference type="Pfam" id="PF18319">
    <property type="entry name" value="Zn_ribbon_PriA"/>
    <property type="match status" value="1"/>
</dbReference>
<keyword evidence="3 11" id="KW-0479">Metal-binding</keyword>
<evidence type="ECO:0000256" key="7">
    <source>
        <dbReference type="ARBA" id="ARBA00022833"/>
    </source>
</evidence>
<keyword evidence="14" id="KW-1185">Reference proteome</keyword>
<dbReference type="Pfam" id="PF00270">
    <property type="entry name" value="DEAD"/>
    <property type="match status" value="1"/>
</dbReference>
<dbReference type="Pfam" id="PF18074">
    <property type="entry name" value="PriA_C"/>
    <property type="match status" value="1"/>
</dbReference>
<evidence type="ECO:0000313" key="13">
    <source>
        <dbReference type="EMBL" id="MFC3680623.1"/>
    </source>
</evidence>
<keyword evidence="7 11" id="KW-0862">Zinc</keyword>
<dbReference type="EC" id="5.6.2.4" evidence="11"/>
<keyword evidence="6 11" id="KW-0347">Helicase</keyword>
<feature type="binding site" evidence="11">
    <location>
        <position position="463"/>
    </location>
    <ligand>
        <name>Zn(2+)</name>
        <dbReference type="ChEBI" id="CHEBI:29105"/>
        <label>2</label>
    </ligand>
</feature>
<comment type="catalytic activity">
    <reaction evidence="11">
        <text>Couples ATP hydrolysis with the unwinding of duplex DNA by translocating in the 3'-5' direction.</text>
        <dbReference type="EC" id="5.6.2.4"/>
    </reaction>
</comment>
<dbReference type="InterPro" id="IPR005259">
    <property type="entry name" value="PriA"/>
</dbReference>
<dbReference type="InterPro" id="IPR040498">
    <property type="entry name" value="PriA_CRR"/>
</dbReference>
<dbReference type="HAMAP" id="MF_00983">
    <property type="entry name" value="PriA"/>
    <property type="match status" value="1"/>
</dbReference>
<gene>
    <name evidence="11" type="primary">priA</name>
    <name evidence="13" type="ORF">ACFOMG_11005</name>
</gene>
<keyword evidence="9 11" id="KW-0238">DNA-binding</keyword>
<accession>A0ABV7VX46</accession>
<feature type="domain" description="Helicase ATP-binding" evidence="12">
    <location>
        <begin position="208"/>
        <end position="374"/>
    </location>
</feature>
<feature type="binding site" evidence="11">
    <location>
        <position position="473"/>
    </location>
    <ligand>
        <name>Zn(2+)</name>
        <dbReference type="ChEBI" id="CHEBI:29105"/>
        <label>1</label>
    </ligand>
</feature>
<evidence type="ECO:0000256" key="6">
    <source>
        <dbReference type="ARBA" id="ARBA00022806"/>
    </source>
</evidence>
<evidence type="ECO:0000256" key="8">
    <source>
        <dbReference type="ARBA" id="ARBA00022840"/>
    </source>
</evidence>
<evidence type="ECO:0000256" key="2">
    <source>
        <dbReference type="ARBA" id="ARBA00022705"/>
    </source>
</evidence>
<reference evidence="14" key="1">
    <citation type="journal article" date="2019" name="Int. J. Syst. Evol. Microbiol.">
        <title>The Global Catalogue of Microorganisms (GCM) 10K type strain sequencing project: providing services to taxonomists for standard genome sequencing and annotation.</title>
        <authorList>
            <consortium name="The Broad Institute Genomics Platform"/>
            <consortium name="The Broad Institute Genome Sequencing Center for Infectious Disease"/>
            <person name="Wu L."/>
            <person name="Ma J."/>
        </authorList>
    </citation>
    <scope>NUCLEOTIDE SEQUENCE [LARGE SCALE GENOMIC DNA]</scope>
    <source>
        <strain evidence="14">KCTC 42424</strain>
    </source>
</reference>
<dbReference type="GO" id="GO:0016787">
    <property type="term" value="F:hydrolase activity"/>
    <property type="evidence" value="ECO:0007669"/>
    <property type="project" value="UniProtKB-KW"/>
</dbReference>
<comment type="catalytic activity">
    <reaction evidence="11">
        <text>ATP + H2O = ADP + phosphate + H(+)</text>
        <dbReference type="Rhea" id="RHEA:13065"/>
        <dbReference type="ChEBI" id="CHEBI:15377"/>
        <dbReference type="ChEBI" id="CHEBI:15378"/>
        <dbReference type="ChEBI" id="CHEBI:30616"/>
        <dbReference type="ChEBI" id="CHEBI:43474"/>
        <dbReference type="ChEBI" id="CHEBI:456216"/>
        <dbReference type="EC" id="5.6.2.4"/>
    </reaction>
</comment>
<dbReference type="InterPro" id="IPR014001">
    <property type="entry name" value="Helicase_ATP-bd"/>
</dbReference>
<feature type="binding site" evidence="11">
    <location>
        <position position="436"/>
    </location>
    <ligand>
        <name>Zn(2+)</name>
        <dbReference type="ChEBI" id="CHEBI:29105"/>
        <label>1</label>
    </ligand>
</feature>
<dbReference type="PANTHER" id="PTHR30580">
    <property type="entry name" value="PRIMOSOMAL PROTEIN N"/>
    <property type="match status" value="1"/>
</dbReference>
<comment type="subunit">
    <text evidence="11">Component of the replication restart primosome.</text>
</comment>
<keyword evidence="1 11" id="KW-0639">Primosome</keyword>
<feature type="binding site" evidence="11">
    <location>
        <position position="445"/>
    </location>
    <ligand>
        <name>Zn(2+)</name>
        <dbReference type="ChEBI" id="CHEBI:29105"/>
        <label>2</label>
    </ligand>
</feature>
<keyword evidence="2 11" id="KW-0235">DNA replication</keyword>
<dbReference type="InterPro" id="IPR041222">
    <property type="entry name" value="PriA_3primeBD"/>
</dbReference>
<feature type="binding site" evidence="11">
    <location>
        <position position="442"/>
    </location>
    <ligand>
        <name>Zn(2+)</name>
        <dbReference type="ChEBI" id="CHEBI:29105"/>
        <label>2</label>
    </ligand>
</feature>
<dbReference type="RefSeq" id="WP_376866635.1">
    <property type="nucleotide sequence ID" value="NZ_JBHRYB010000010.1"/>
</dbReference>
<keyword evidence="5 11" id="KW-0378">Hydrolase</keyword>
<evidence type="ECO:0000313" key="14">
    <source>
        <dbReference type="Proteomes" id="UP001595722"/>
    </source>
</evidence>
<comment type="function">
    <text evidence="11">Initiates the restart of stalled replication forks, which reloads the replicative helicase on sites other than the origin of replication. Recognizes and binds to abandoned replication forks and remodels them to uncover a helicase loading site. Promotes assembly of the primosome at these replication forks.</text>
</comment>
<dbReference type="Gene3D" id="3.40.50.300">
    <property type="entry name" value="P-loop containing nucleotide triphosphate hydrolases"/>
    <property type="match status" value="2"/>
</dbReference>
<evidence type="ECO:0000256" key="10">
    <source>
        <dbReference type="ARBA" id="ARBA00023235"/>
    </source>
</evidence>
<dbReference type="InterPro" id="IPR042115">
    <property type="entry name" value="PriA_3primeBD_sf"/>
</dbReference>
<dbReference type="NCBIfam" id="TIGR00595">
    <property type="entry name" value="priA"/>
    <property type="match status" value="1"/>
</dbReference>
<dbReference type="InterPro" id="IPR011545">
    <property type="entry name" value="DEAD/DEAH_box_helicase_dom"/>
</dbReference>
<comment type="similarity">
    <text evidence="11">Belongs to the helicase family. PriA subfamily.</text>
</comment>